<dbReference type="InterPro" id="IPR005659">
    <property type="entry name" value="Chemorcpt_Glu_NH3ase_CheD"/>
</dbReference>
<proteinExistence type="inferred from homology"/>
<evidence type="ECO:0000313" key="5">
    <source>
        <dbReference type="Proteomes" id="UP000005090"/>
    </source>
</evidence>
<keyword evidence="2 3" id="KW-0378">Hydrolase</keyword>
<dbReference type="CDD" id="cd16352">
    <property type="entry name" value="CheD"/>
    <property type="match status" value="1"/>
</dbReference>
<dbReference type="NCBIfam" id="NF010013">
    <property type="entry name" value="PRK13487.1"/>
    <property type="match status" value="1"/>
</dbReference>
<dbReference type="HAMAP" id="MF_01440">
    <property type="entry name" value="CheD"/>
    <property type="match status" value="1"/>
</dbReference>
<dbReference type="GO" id="GO:0006935">
    <property type="term" value="P:chemotaxis"/>
    <property type="evidence" value="ECO:0007669"/>
    <property type="project" value="UniProtKB-UniRule"/>
</dbReference>
<dbReference type="EC" id="3.5.1.44" evidence="3"/>
<dbReference type="Proteomes" id="UP000005090">
    <property type="component" value="Chromosome"/>
</dbReference>
<keyword evidence="5" id="KW-1185">Reference proteome</keyword>
<keyword evidence="1 3" id="KW-0145">Chemotaxis</keyword>
<dbReference type="Pfam" id="PF03975">
    <property type="entry name" value="CheD"/>
    <property type="match status" value="1"/>
</dbReference>
<name>H8GMX1_METAL</name>
<dbReference type="AlphaFoldDB" id="H8GMX1"/>
<comment type="similarity">
    <text evidence="3">Belongs to the CheD family.</text>
</comment>
<dbReference type="PANTHER" id="PTHR35147">
    <property type="entry name" value="CHEMORECEPTOR GLUTAMINE DEAMIDASE CHED-RELATED"/>
    <property type="match status" value="1"/>
</dbReference>
<dbReference type="InterPro" id="IPR011324">
    <property type="entry name" value="Cytotoxic_necrot_fac-like_cat"/>
</dbReference>
<evidence type="ECO:0000313" key="4">
    <source>
        <dbReference type="EMBL" id="EIC29523.1"/>
    </source>
</evidence>
<dbReference type="EMBL" id="CM001475">
    <property type="protein sequence ID" value="EIC29523.1"/>
    <property type="molecule type" value="Genomic_DNA"/>
</dbReference>
<dbReference type="PANTHER" id="PTHR35147:SF2">
    <property type="entry name" value="CHEMORECEPTOR GLUTAMINE DEAMIDASE CHED-RELATED"/>
    <property type="match status" value="1"/>
</dbReference>
<comment type="function">
    <text evidence="3">Probably deamidates glutamine residues to glutamate on methyl-accepting chemotaxis receptors (MCPs), playing an important role in chemotaxis.</text>
</comment>
<dbReference type="Gene3D" id="3.30.1330.200">
    <property type="match status" value="1"/>
</dbReference>
<gene>
    <name evidence="3" type="primary">cheD</name>
    <name evidence="4" type="ORF">Metal_1754</name>
</gene>
<comment type="catalytic activity">
    <reaction evidence="3">
        <text>L-glutaminyl-[protein] + H2O = L-glutamyl-[protein] + NH4(+)</text>
        <dbReference type="Rhea" id="RHEA:16441"/>
        <dbReference type="Rhea" id="RHEA-COMP:10207"/>
        <dbReference type="Rhea" id="RHEA-COMP:10208"/>
        <dbReference type="ChEBI" id="CHEBI:15377"/>
        <dbReference type="ChEBI" id="CHEBI:28938"/>
        <dbReference type="ChEBI" id="CHEBI:29973"/>
        <dbReference type="ChEBI" id="CHEBI:30011"/>
        <dbReference type="EC" id="3.5.1.44"/>
    </reaction>
</comment>
<evidence type="ECO:0000256" key="2">
    <source>
        <dbReference type="ARBA" id="ARBA00022801"/>
    </source>
</evidence>
<accession>H8GMX1</accession>
<dbReference type="SUPFAM" id="SSF64438">
    <property type="entry name" value="CNF1/YfiH-like putative cysteine hydrolases"/>
    <property type="match status" value="1"/>
</dbReference>
<dbReference type="STRING" id="686340.Metal_1754"/>
<dbReference type="eggNOG" id="COG1871">
    <property type="taxonomic scope" value="Bacteria"/>
</dbReference>
<reference evidence="4 5" key="1">
    <citation type="journal article" date="2013" name="Genome Announc.">
        <title>Genome Sequence of the Obligate Gammaproteobacterial Methanotroph Methylomicrobium album Strain BG8.</title>
        <authorList>
            <person name="Kits K.D."/>
            <person name="Kalyuzhnaya M.G."/>
            <person name="Klotz M.G."/>
            <person name="Jetten M.S."/>
            <person name="Op den Camp H.J."/>
            <person name="Vuilleumier S."/>
            <person name="Bringel F."/>
            <person name="Dispirito A.A."/>
            <person name="Murrell J.C."/>
            <person name="Bruce D."/>
            <person name="Cheng J.F."/>
            <person name="Copeland A."/>
            <person name="Goodwin L."/>
            <person name="Hauser L."/>
            <person name="Lajus A."/>
            <person name="Land M.L."/>
            <person name="Lapidus A."/>
            <person name="Lucas S."/>
            <person name="Medigue C."/>
            <person name="Pitluck S."/>
            <person name="Woyke T."/>
            <person name="Zeytun A."/>
            <person name="Stein L.Y."/>
        </authorList>
    </citation>
    <scope>NUCLEOTIDE SEQUENCE [LARGE SCALE GENOMIC DNA]</scope>
    <source>
        <strain evidence="4 5">BG8</strain>
    </source>
</reference>
<sequence length="212" mass="24012">MNAHIKISRPSIAGFERLNRYWDKDREIIAIKILPGEYYVTQEDEMITTVLGSCVSACIRDKELGIGGMNHFMLPEGNYGPIKKSNESIIGASTRYGNYAMEHLINTILSNGGKRKNLEVKVFGGGKIIPTLTDIGIKNINFVLDYLDQEGLRLLSQDLGDIYPRKIIYFPKTGKAAMKKIRELHNDTVLQRERQYFNSLKDIPVAGEIELF</sequence>
<protein>
    <recommendedName>
        <fullName evidence="3">Probable chemoreceptor glutamine deamidase CheD</fullName>
        <ecNumber evidence="3">3.5.1.44</ecNumber>
    </recommendedName>
</protein>
<dbReference type="RefSeq" id="WP_005371433.1">
    <property type="nucleotide sequence ID" value="NZ_CM001475.1"/>
</dbReference>
<evidence type="ECO:0000256" key="1">
    <source>
        <dbReference type="ARBA" id="ARBA00022500"/>
    </source>
</evidence>
<organism evidence="4 5">
    <name type="scientific">Methylomicrobium album BG8</name>
    <dbReference type="NCBI Taxonomy" id="686340"/>
    <lineage>
        <taxon>Bacteria</taxon>
        <taxon>Pseudomonadati</taxon>
        <taxon>Pseudomonadota</taxon>
        <taxon>Gammaproteobacteria</taxon>
        <taxon>Methylococcales</taxon>
        <taxon>Methylococcaceae</taxon>
        <taxon>Methylomicrobium</taxon>
    </lineage>
</organism>
<dbReference type="GO" id="GO:0050568">
    <property type="term" value="F:protein-glutamine glutaminase activity"/>
    <property type="evidence" value="ECO:0007669"/>
    <property type="project" value="UniProtKB-UniRule"/>
</dbReference>
<dbReference type="HOGENOM" id="CLU_087854_0_0_6"/>
<dbReference type="InterPro" id="IPR038592">
    <property type="entry name" value="CheD-like_sf"/>
</dbReference>
<evidence type="ECO:0000256" key="3">
    <source>
        <dbReference type="HAMAP-Rule" id="MF_01440"/>
    </source>
</evidence>